<protein>
    <recommendedName>
        <fullName evidence="2">Minor fimbrium subunit Mfa1 C-terminal domain-containing protein</fullName>
    </recommendedName>
</protein>
<feature type="domain" description="Minor fimbrium subunit Mfa1 C-terminal" evidence="2">
    <location>
        <begin position="477"/>
        <end position="575"/>
    </location>
</feature>
<dbReference type="RefSeq" id="WP_118191173.1">
    <property type="nucleotide sequence ID" value="NZ_QSFW01000024.1"/>
</dbReference>
<dbReference type="AlphaFoldDB" id="A0AA92UYU2"/>
<dbReference type="PROSITE" id="PS51257">
    <property type="entry name" value="PROKAR_LIPOPROTEIN"/>
    <property type="match status" value="1"/>
</dbReference>
<dbReference type="Gene3D" id="2.60.40.3690">
    <property type="match status" value="1"/>
</dbReference>
<organism evidence="3 4">
    <name type="scientific">Segatella copri</name>
    <dbReference type="NCBI Taxonomy" id="165179"/>
    <lineage>
        <taxon>Bacteria</taxon>
        <taxon>Pseudomonadati</taxon>
        <taxon>Bacteroidota</taxon>
        <taxon>Bacteroidia</taxon>
        <taxon>Bacteroidales</taxon>
        <taxon>Prevotellaceae</taxon>
        <taxon>Segatella</taxon>
    </lineage>
</organism>
<proteinExistence type="predicted"/>
<evidence type="ECO:0000313" key="3">
    <source>
        <dbReference type="EMBL" id="RHA84581.1"/>
    </source>
</evidence>
<keyword evidence="1" id="KW-0732">Signal</keyword>
<name>A0AA92UYU2_9BACT</name>
<evidence type="ECO:0000259" key="2">
    <source>
        <dbReference type="Pfam" id="PF15495"/>
    </source>
</evidence>
<dbReference type="InterPro" id="IPR029140">
    <property type="entry name" value="Mfa1_C"/>
</dbReference>
<dbReference type="EMBL" id="QSFW01000024">
    <property type="protein sequence ID" value="RHA84581.1"/>
    <property type="molecule type" value="Genomic_DNA"/>
</dbReference>
<dbReference type="Pfam" id="PF15495">
    <property type="entry name" value="Fimbrillin_C"/>
    <property type="match status" value="1"/>
</dbReference>
<evidence type="ECO:0000256" key="1">
    <source>
        <dbReference type="SAM" id="SignalP"/>
    </source>
</evidence>
<feature type="chain" id="PRO_5041642946" description="Minor fimbrium subunit Mfa1 C-terminal domain-containing protein" evidence="1">
    <location>
        <begin position="24"/>
        <end position="581"/>
    </location>
</feature>
<accession>A0AA92UYU2</accession>
<feature type="signal peptide" evidence="1">
    <location>
        <begin position="1"/>
        <end position="23"/>
    </location>
</feature>
<dbReference type="Gene3D" id="2.60.40.2580">
    <property type="match status" value="1"/>
</dbReference>
<reference evidence="3 4" key="1">
    <citation type="submission" date="2018-08" db="EMBL/GenBank/DDBJ databases">
        <title>A genome reference for cultivated species of the human gut microbiota.</title>
        <authorList>
            <person name="Zou Y."/>
            <person name="Xue W."/>
            <person name="Luo G."/>
        </authorList>
    </citation>
    <scope>NUCLEOTIDE SEQUENCE [LARGE SCALE GENOMIC DNA]</scope>
    <source>
        <strain evidence="3 4">AM42-23AC</strain>
    </source>
</reference>
<evidence type="ECO:0000313" key="4">
    <source>
        <dbReference type="Proteomes" id="UP000284990"/>
    </source>
</evidence>
<sequence length="581" mass="63308">MKKTLLFSVALAGLMLGSCSSSDELNGGGNNTGFNENGDGYVAVAINLPTQNPGTSRANDDFKDGAAEEYEVKDAKLLLFNGADEASATFVQAYPLTLTSATPGAENKQITTRYQQTVKISSSGLTNNIYALVVLNDNGLNYTVGDKMSKILTVNSSDLKNTGFLMTNAPLSTKVGANPFDGKVNTLVPVTSDNIQKTPESAASHAVEISVERALAKVEMLTAMTPEQTSEYTGAVEEAGVKNGSKKIYYTVTGWELANTNKQTYFTRNWTNDWASYEAAGATSKYRFIGTTSLNDDTAIPASELYRTYWAIDPNYDAFTAGALENSQATSTDRTTIKYCLENTFNVANQKIKSTTCAIVGVQLFTADNDAAPTKYTPMTDFYTVDSDPTVVYDKTTIEKLILARYVAQNASDLKTHISGTVSAQDLLTVSETSSDAGVVSYTVTAKADSRWTTTPTTEQLENWKSRVEVKDLEHVKSGINYYYVPIRHFDNTETPWSADGKTKSYPNDDGKAEQNWLGRYGVLRNNWYEISVSGLKGFGHATIPDLSNIPDDDDNLKEYVSVKINVLSWAKRTQGATLGE</sequence>
<comment type="caution">
    <text evidence="3">The sequence shown here is derived from an EMBL/GenBank/DDBJ whole genome shotgun (WGS) entry which is preliminary data.</text>
</comment>
<dbReference type="Proteomes" id="UP000284990">
    <property type="component" value="Unassembled WGS sequence"/>
</dbReference>
<gene>
    <name evidence="3" type="ORF">DW916_11295</name>
</gene>